<keyword evidence="11" id="KW-0010">Activator</keyword>
<dbReference type="InterPro" id="IPR027417">
    <property type="entry name" value="P-loop_NTPase"/>
</dbReference>
<evidence type="ECO:0000256" key="17">
    <source>
        <dbReference type="SAM" id="MobiDB-lite"/>
    </source>
</evidence>
<comment type="similarity">
    <text evidence="2 15">Belongs to the SNF2/RAD54 helicase family.</text>
</comment>
<dbReference type="InterPro" id="IPR000330">
    <property type="entry name" value="SNF2_N"/>
</dbReference>
<dbReference type="EMBL" id="KN847475">
    <property type="protein sequence ID" value="KIX09944.1"/>
    <property type="molecule type" value="Genomic_DNA"/>
</dbReference>
<evidence type="ECO:0000313" key="22">
    <source>
        <dbReference type="Proteomes" id="UP000053617"/>
    </source>
</evidence>
<dbReference type="PROSITE" id="PS51194">
    <property type="entry name" value="HELICASE_CTER"/>
    <property type="match status" value="1"/>
</dbReference>
<evidence type="ECO:0000259" key="18">
    <source>
        <dbReference type="PROSITE" id="PS51192"/>
    </source>
</evidence>
<keyword evidence="12" id="KW-0804">Transcription</keyword>
<comment type="subunit">
    <text evidence="15">Component of the INO80 chromatin-remodeling complex.</text>
</comment>
<keyword evidence="7 15" id="KW-0067">ATP-binding</keyword>
<dbReference type="GO" id="GO:0016887">
    <property type="term" value="F:ATP hydrolysis activity"/>
    <property type="evidence" value="ECO:0007669"/>
    <property type="project" value="EnsemblFungi"/>
</dbReference>
<feature type="region of interest" description="Disordered" evidence="17">
    <location>
        <begin position="1557"/>
        <end position="1642"/>
    </location>
</feature>
<dbReference type="Gene3D" id="3.40.50.10810">
    <property type="entry name" value="Tandem AAA-ATPase domain"/>
    <property type="match status" value="1"/>
</dbReference>
<feature type="compositionally biased region" description="Basic and acidic residues" evidence="17">
    <location>
        <begin position="373"/>
        <end position="410"/>
    </location>
</feature>
<reference evidence="21 22" key="1">
    <citation type="submission" date="2015-01" db="EMBL/GenBank/DDBJ databases">
        <title>The Genome Sequence of Rhinocladiella mackenzie CBS 650.93.</title>
        <authorList>
            <consortium name="The Broad Institute Genomics Platform"/>
            <person name="Cuomo C."/>
            <person name="de Hoog S."/>
            <person name="Gorbushina A."/>
            <person name="Stielow B."/>
            <person name="Teixiera M."/>
            <person name="Abouelleil A."/>
            <person name="Chapman S.B."/>
            <person name="Priest M."/>
            <person name="Young S.K."/>
            <person name="Wortman J."/>
            <person name="Nusbaum C."/>
            <person name="Birren B."/>
        </authorList>
    </citation>
    <scope>NUCLEOTIDE SEQUENCE [LARGE SCALE GENOMIC DNA]</scope>
    <source>
        <strain evidence="21 22">CBS 650.93</strain>
    </source>
</reference>
<evidence type="ECO:0000256" key="16">
    <source>
        <dbReference type="SAM" id="Coils"/>
    </source>
</evidence>
<dbReference type="Pfam" id="PF00271">
    <property type="entry name" value="Helicase_C"/>
    <property type="match status" value="1"/>
</dbReference>
<evidence type="ECO:0000256" key="5">
    <source>
        <dbReference type="ARBA" id="ARBA00022763"/>
    </source>
</evidence>
<evidence type="ECO:0000256" key="7">
    <source>
        <dbReference type="ARBA" id="ARBA00022840"/>
    </source>
</evidence>
<keyword evidence="8" id="KW-0805">Transcription regulation</keyword>
<dbReference type="InterPro" id="IPR020838">
    <property type="entry name" value="DBINO"/>
</dbReference>
<dbReference type="EC" id="3.6.4.-" evidence="15"/>
<dbReference type="CDD" id="cd18793">
    <property type="entry name" value="SF2_C_SNF"/>
    <property type="match status" value="1"/>
</dbReference>
<feature type="compositionally biased region" description="Basic and acidic residues" evidence="17">
    <location>
        <begin position="1557"/>
        <end position="1569"/>
    </location>
</feature>
<dbReference type="InterPro" id="IPR001650">
    <property type="entry name" value="Helicase_C-like"/>
</dbReference>
<dbReference type="GO" id="GO:0045944">
    <property type="term" value="P:positive regulation of transcription by RNA polymerase II"/>
    <property type="evidence" value="ECO:0007669"/>
    <property type="project" value="EnsemblFungi"/>
</dbReference>
<comment type="catalytic activity">
    <reaction evidence="15">
        <text>ATP + H2O = ADP + phosphate + H(+)</text>
        <dbReference type="Rhea" id="RHEA:13065"/>
        <dbReference type="ChEBI" id="CHEBI:15377"/>
        <dbReference type="ChEBI" id="CHEBI:15378"/>
        <dbReference type="ChEBI" id="CHEBI:30616"/>
        <dbReference type="ChEBI" id="CHEBI:43474"/>
        <dbReference type="ChEBI" id="CHEBI:456216"/>
    </reaction>
</comment>
<keyword evidence="22" id="KW-1185">Reference proteome</keyword>
<feature type="compositionally biased region" description="Polar residues" evidence="17">
    <location>
        <begin position="1"/>
        <end position="17"/>
    </location>
</feature>
<dbReference type="GO" id="GO:0000781">
    <property type="term" value="C:chromosome, telomeric region"/>
    <property type="evidence" value="ECO:0007669"/>
    <property type="project" value="GOC"/>
</dbReference>
<feature type="compositionally biased region" description="Basic and acidic residues" evidence="17">
    <location>
        <begin position="493"/>
        <end position="513"/>
    </location>
</feature>
<dbReference type="PROSITE" id="PS51413">
    <property type="entry name" value="DBINO"/>
    <property type="match status" value="1"/>
</dbReference>
<feature type="compositionally biased region" description="Basic residues" evidence="17">
    <location>
        <begin position="1624"/>
        <end position="1640"/>
    </location>
</feature>
<keyword evidence="4" id="KW-0547">Nucleotide-binding</keyword>
<feature type="coiled-coil region" evidence="16">
    <location>
        <begin position="615"/>
        <end position="656"/>
    </location>
</feature>
<dbReference type="GO" id="GO:0140658">
    <property type="term" value="F:ATP-dependent chromatin remodeler activity"/>
    <property type="evidence" value="ECO:0007669"/>
    <property type="project" value="InterPro"/>
</dbReference>
<dbReference type="InterPro" id="IPR014001">
    <property type="entry name" value="Helicase_ATP-bd"/>
</dbReference>
<feature type="domain" description="Helicase ATP-binding" evidence="18">
    <location>
        <begin position="796"/>
        <end position="968"/>
    </location>
</feature>
<dbReference type="InterPro" id="IPR049730">
    <property type="entry name" value="SNF2/RAD54-like_C"/>
</dbReference>
<dbReference type="GO" id="GO:0034080">
    <property type="term" value="P:CENP-A containing chromatin assembly"/>
    <property type="evidence" value="ECO:0007669"/>
    <property type="project" value="EnsemblFungi"/>
</dbReference>
<dbReference type="Pfam" id="PF13892">
    <property type="entry name" value="DBINO"/>
    <property type="match status" value="1"/>
</dbReference>
<comment type="subcellular location">
    <subcellularLocation>
        <location evidence="1 15">Nucleus</location>
    </subcellularLocation>
</comment>
<dbReference type="GO" id="GO:0042393">
    <property type="term" value="F:histone binding"/>
    <property type="evidence" value="ECO:0007669"/>
    <property type="project" value="TreeGrafter"/>
</dbReference>
<feature type="compositionally biased region" description="Low complexity" evidence="17">
    <location>
        <begin position="64"/>
        <end position="75"/>
    </location>
</feature>
<dbReference type="FunFam" id="3.40.50.300:FF:001269">
    <property type="entry name" value="SNF2 family helicase/ATPase"/>
    <property type="match status" value="1"/>
</dbReference>
<feature type="domain" description="Helicase C-terminal" evidence="19">
    <location>
        <begin position="1372"/>
        <end position="1532"/>
    </location>
</feature>
<dbReference type="PROSITE" id="PS51192">
    <property type="entry name" value="HELICASE_ATP_BIND_1"/>
    <property type="match status" value="1"/>
</dbReference>
<dbReference type="GO" id="GO:0003677">
    <property type="term" value="F:DNA binding"/>
    <property type="evidence" value="ECO:0007669"/>
    <property type="project" value="UniProtKB-UniRule"/>
</dbReference>
<feature type="compositionally biased region" description="Polar residues" evidence="17">
    <location>
        <begin position="168"/>
        <end position="185"/>
    </location>
</feature>
<accession>A0A0D2IV40</accession>
<evidence type="ECO:0000256" key="8">
    <source>
        <dbReference type="ARBA" id="ARBA00023015"/>
    </source>
</evidence>
<evidence type="ECO:0000256" key="12">
    <source>
        <dbReference type="ARBA" id="ARBA00023163"/>
    </source>
</evidence>
<evidence type="ECO:0000256" key="11">
    <source>
        <dbReference type="ARBA" id="ARBA00023159"/>
    </source>
</evidence>
<feature type="compositionally biased region" description="Basic and acidic residues" evidence="17">
    <location>
        <begin position="350"/>
        <end position="364"/>
    </location>
</feature>
<dbReference type="InterPro" id="IPR031047">
    <property type="entry name" value="DEXQc_INO80"/>
</dbReference>
<dbReference type="GO" id="GO:0031011">
    <property type="term" value="C:Ino80 complex"/>
    <property type="evidence" value="ECO:0007669"/>
    <property type="project" value="UniProtKB-UniRule"/>
</dbReference>
<evidence type="ECO:0000256" key="9">
    <source>
        <dbReference type="ARBA" id="ARBA00023054"/>
    </source>
</evidence>
<evidence type="ECO:0000256" key="13">
    <source>
        <dbReference type="ARBA" id="ARBA00023204"/>
    </source>
</evidence>
<name>A0A0D2IV40_9EURO</name>
<dbReference type="PANTHER" id="PTHR45685">
    <property type="entry name" value="HELICASE SRCAP-RELATED"/>
    <property type="match status" value="1"/>
</dbReference>
<evidence type="ECO:0000256" key="4">
    <source>
        <dbReference type="ARBA" id="ARBA00022741"/>
    </source>
</evidence>
<dbReference type="GeneID" id="25289096"/>
<evidence type="ECO:0000256" key="1">
    <source>
        <dbReference type="ARBA" id="ARBA00004123"/>
    </source>
</evidence>
<feature type="region of interest" description="Disordered" evidence="17">
    <location>
        <begin position="1"/>
        <end position="241"/>
    </location>
</feature>
<feature type="domain" description="DBINO" evidence="20">
    <location>
        <begin position="545"/>
        <end position="670"/>
    </location>
</feature>
<feature type="region of interest" description="Disordered" evidence="17">
    <location>
        <begin position="347"/>
        <end position="534"/>
    </location>
</feature>
<organism evidence="21 22">
    <name type="scientific">Rhinocladiella mackenziei CBS 650.93</name>
    <dbReference type="NCBI Taxonomy" id="1442369"/>
    <lineage>
        <taxon>Eukaryota</taxon>
        <taxon>Fungi</taxon>
        <taxon>Dikarya</taxon>
        <taxon>Ascomycota</taxon>
        <taxon>Pezizomycotina</taxon>
        <taxon>Eurotiomycetes</taxon>
        <taxon>Chaetothyriomycetidae</taxon>
        <taxon>Chaetothyriales</taxon>
        <taxon>Herpotrichiellaceae</taxon>
        <taxon>Rhinocladiella</taxon>
    </lineage>
</organism>
<dbReference type="FunFam" id="3.40.50.10810:FF:000006">
    <property type="entry name" value="Putative DNA helicase INO80"/>
    <property type="match status" value="1"/>
</dbReference>
<dbReference type="InterPro" id="IPR050520">
    <property type="entry name" value="INO80/SWR1_helicase"/>
</dbReference>
<dbReference type="SMART" id="SM00490">
    <property type="entry name" value="HELICc"/>
    <property type="match status" value="1"/>
</dbReference>
<dbReference type="PANTHER" id="PTHR45685:SF2">
    <property type="entry name" value="CHROMATIN-REMODELING ATPASE INO80"/>
    <property type="match status" value="1"/>
</dbReference>
<dbReference type="GO" id="GO:0006281">
    <property type="term" value="P:DNA repair"/>
    <property type="evidence" value="ECO:0007669"/>
    <property type="project" value="UniProtKB-UniRule"/>
</dbReference>
<keyword evidence="9 16" id="KW-0175">Coiled coil</keyword>
<dbReference type="GO" id="GO:0000722">
    <property type="term" value="P:telomere maintenance via recombination"/>
    <property type="evidence" value="ECO:0007669"/>
    <property type="project" value="EnsemblFungi"/>
</dbReference>
<feature type="compositionally biased region" description="Basic residues" evidence="17">
    <location>
        <begin position="1570"/>
        <end position="1584"/>
    </location>
</feature>
<dbReference type="Pfam" id="PF00176">
    <property type="entry name" value="SNF2-rel_dom"/>
    <property type="match status" value="1"/>
</dbReference>
<proteinExistence type="inferred from homology"/>
<dbReference type="InterPro" id="IPR038718">
    <property type="entry name" value="SNF2-like_sf"/>
</dbReference>
<dbReference type="SUPFAM" id="SSF52540">
    <property type="entry name" value="P-loop containing nucleoside triphosphate hydrolases"/>
    <property type="match status" value="2"/>
</dbReference>
<sequence>MSGSTPFTARSPTQSNQYPPYSPTPPNRPYFGHEPFQMPPQHLIQTPPPFPPASLVQSPHHSRPPTLASPLLAPNALPPPSMGAGPQYQQITSSPPPFALQRTYSGHLVHPSMPAQYDGNSTHAHPAGPPSAVLQSPMRDHHPLTNGRPADNPPPNSRPQSKEKSDRANNPMSFASILGPSNNEPSPKMSETRPSRPVTPPSKPMIENRTIPEKVAAANLPETDSARPLTNGETKAKSTVDTIPVKRKYVAPSGPRKILTEGEAERILKALADIDDATFSDVEEVGFYEQKERYKQRCKKRAAEVAEVELRKRKRRREYFLDSFIKSLEVPATSAAQRFRDRFEPIAVKEIADKDQQSEKERKKDMQRKRRREAQIRNETQRMEEFEQRAREAGDEEDKQKFLRQAEKSQARIRQTTELLEGGPAQEDMEVPAPAPNYEGGVTSSFQLGSPEPSEPPKKRSKKEGAAPSSRLKKSKEKKQAEKDAAEAAFAAMERDALVQIAPKEEAKQETSAKGKKSKEPVAVGTPGHTINYDSKGYNQIYEQIWRDLARKDIPKVYKIKQLSLSTRQENLRKTAILASKQARKWQERTNKSMKDTQARAKRVMREMMSFWKRNEREERDLRRMAERKEIEDAKKAEADREANRQKRKLNFLISQTEIYSHFIGRKIKTDEAEKTTDGTVAPGSGEPTQPSDGSMDDISMPNEVGPKVTNFEDLDFDAEDESELRKAAMANAASALKDAQDKAKNFNGEDQMAALDSSDMNFQNPTMAGDIQVTQPKMLQAQLKEYQLKGLNWLVNLYEQGINGILADEMGLGKTVQSISVMAYLAEQHGIWGPFMVIAPASTLHNWHQEIAKFVPDMKILPYWGNAKERKTLRKFWDRKKSTYVFENEFHVLVTSYQLVVQDAQYFQKIRWQYMILDEAQAIKSSSSSRWKTLLGFHCRNRLLLTGTPIQNNMQELWALLHFIMPTLFDSHDEFSDWFSKDIESHAQSNTKLNQDQLKRLHMILKPFMLRRVKAHVQKELGDKVEIDVFCDLAYRQRAYYDNLRTKISIMDLIDKAVLGGGDNDQEAATLMNLVMQFRKVCNHPDLFERADITSPFSMSYFAETASFLREGHFVQIGYSVRNQIQYDLPRILCNDVGRIDIAGPNNPTAGFRRAGFKTDRLKDLMRIWTPEHIQSSMENDGAFSFLRFVDTSAGEAASIGDLGTFERAIRLKKQHNRALRIVEDSEEGPPPHAMFHIVKNSPPKALKDLDPNSHLSRLCNIARECYVDQGYSVMEPAATPNASAPPIEISCSDQSSIAERQLTMFNMSVRSSLFPLEESSEESLLNRDVDPENFPVSNMLPAPDSQKARYTNITVPSMRRLVTDSGKLARLDQLLRELKNGGHRVLLYFQMTRMIDLMEEYLTYRGFKYCRLDGSTKLEDRRDTVHDFQTRPEIFIFLLSTRAGGLGINLTSADTVIFYDSDWNPTIDSQAMDRAHRLGQTKQVTVYRLITRNTIEERIRKRAMQKEEVQRVVITGGDGAGVDFNTRDRRENRTKDIAMWLVDDDQAALIEEKEKEIAERPEEEISKKRSKKAATAGGRKRRGEMSLDEMYHEGEGHFEDASAKPSGAATPVSTGETPGPKRGPRGGRGVSKKAKTAKQRLAIVDAEGDLGMGGM</sequence>
<dbReference type="VEuPathDB" id="FungiDB:Z518_01025"/>
<feature type="compositionally biased region" description="Basic and acidic residues" evidence="17">
    <location>
        <begin position="1585"/>
        <end position="1604"/>
    </location>
</feature>
<evidence type="ECO:0000256" key="3">
    <source>
        <dbReference type="ARBA" id="ARBA00019805"/>
    </source>
</evidence>
<evidence type="ECO:0000256" key="10">
    <source>
        <dbReference type="ARBA" id="ARBA00023125"/>
    </source>
</evidence>
<feature type="region of interest" description="Disordered" evidence="17">
    <location>
        <begin position="670"/>
        <end position="709"/>
    </location>
</feature>
<dbReference type="STRING" id="1442369.A0A0D2IV40"/>
<keyword evidence="5 15" id="KW-0227">DNA damage</keyword>
<evidence type="ECO:0000313" key="21">
    <source>
        <dbReference type="EMBL" id="KIX09944.1"/>
    </source>
</evidence>
<comment type="domain">
    <text evidence="15">The DBINO region is involved in binding to DNA.</text>
</comment>
<keyword evidence="14" id="KW-0539">Nucleus</keyword>
<comment type="function">
    <text evidence="15">ATPase component of the INO80 complex which remodels chromatin by shifting nucleosomes and is involved in DNA repair.</text>
</comment>
<evidence type="ECO:0000256" key="6">
    <source>
        <dbReference type="ARBA" id="ARBA00022801"/>
    </source>
</evidence>
<dbReference type="Gene3D" id="3.40.50.300">
    <property type="entry name" value="P-loop containing nucleotide triphosphate hydrolases"/>
    <property type="match status" value="2"/>
</dbReference>
<keyword evidence="6 15" id="KW-0378">Hydrolase</keyword>
<keyword evidence="13 15" id="KW-0234">DNA repair</keyword>
<dbReference type="Proteomes" id="UP000053617">
    <property type="component" value="Unassembled WGS sequence"/>
</dbReference>
<protein>
    <recommendedName>
        <fullName evidence="3 15">Chromatin-remodeling ATPase INO80</fullName>
        <ecNumber evidence="15">3.6.4.-</ecNumber>
    </recommendedName>
</protein>
<feature type="compositionally biased region" description="Polar residues" evidence="17">
    <location>
        <begin position="231"/>
        <end position="241"/>
    </location>
</feature>
<evidence type="ECO:0000256" key="14">
    <source>
        <dbReference type="ARBA" id="ARBA00023242"/>
    </source>
</evidence>
<evidence type="ECO:0000259" key="20">
    <source>
        <dbReference type="PROSITE" id="PS51413"/>
    </source>
</evidence>
<evidence type="ECO:0000256" key="2">
    <source>
        <dbReference type="ARBA" id="ARBA00007025"/>
    </source>
</evidence>
<dbReference type="OrthoDB" id="372624at2759"/>
<dbReference type="GO" id="GO:0031509">
    <property type="term" value="P:subtelomeric heterochromatin formation"/>
    <property type="evidence" value="ECO:0007669"/>
    <property type="project" value="EnsemblFungi"/>
</dbReference>
<dbReference type="GO" id="GO:0032006">
    <property type="term" value="P:regulation of TOR signaling"/>
    <property type="evidence" value="ECO:0007669"/>
    <property type="project" value="EnsemblFungi"/>
</dbReference>
<dbReference type="RefSeq" id="XP_013277080.1">
    <property type="nucleotide sequence ID" value="XM_013421626.1"/>
</dbReference>
<dbReference type="HOGENOM" id="CLU_000315_26_0_1"/>
<dbReference type="GO" id="GO:0006366">
    <property type="term" value="P:transcription by RNA polymerase II"/>
    <property type="evidence" value="ECO:0007669"/>
    <property type="project" value="EnsemblFungi"/>
</dbReference>
<dbReference type="SMART" id="SM00487">
    <property type="entry name" value="DEXDc"/>
    <property type="match status" value="1"/>
</dbReference>
<gene>
    <name evidence="21" type="ORF">Z518_01025</name>
</gene>
<evidence type="ECO:0000256" key="15">
    <source>
        <dbReference type="RuleBase" id="RU368001"/>
    </source>
</evidence>
<evidence type="ECO:0000259" key="19">
    <source>
        <dbReference type="PROSITE" id="PS51194"/>
    </source>
</evidence>
<dbReference type="CDD" id="cd18002">
    <property type="entry name" value="DEXQc_INO80"/>
    <property type="match status" value="1"/>
</dbReference>
<dbReference type="GO" id="GO:0000775">
    <property type="term" value="C:chromosome, centromeric region"/>
    <property type="evidence" value="ECO:0007669"/>
    <property type="project" value="EnsemblFungi"/>
</dbReference>
<dbReference type="GO" id="GO:0005524">
    <property type="term" value="F:ATP binding"/>
    <property type="evidence" value="ECO:0007669"/>
    <property type="project" value="UniProtKB-UniRule"/>
</dbReference>
<keyword evidence="10 15" id="KW-0238">DNA-binding</keyword>